<keyword evidence="1" id="KW-0472">Membrane</keyword>
<accession>A0A850ELG9</accession>
<comment type="caution">
    <text evidence="2">The sequence shown here is derived from an EMBL/GenBank/DDBJ whole genome shotgun (WGS) entry which is preliminary data.</text>
</comment>
<reference evidence="2" key="1">
    <citation type="submission" date="2020-06" db="EMBL/GenBank/DDBJ databases">
        <title>Paenibacillus sp. nov., isolated from soil.</title>
        <authorList>
            <person name="Seo Y.L."/>
        </authorList>
    </citation>
    <scope>NUCLEOTIDE SEQUENCE [LARGE SCALE GENOMIC DNA]</scope>
    <source>
        <strain evidence="2">JW14</strain>
    </source>
</reference>
<feature type="transmembrane region" description="Helical" evidence="1">
    <location>
        <begin position="33"/>
        <end position="52"/>
    </location>
</feature>
<protein>
    <submittedName>
        <fullName evidence="2">DUF4097 family beta strand repeat protein</fullName>
    </submittedName>
</protein>
<keyword evidence="3" id="KW-1185">Reference proteome</keyword>
<keyword evidence="1" id="KW-0812">Transmembrane</keyword>
<evidence type="ECO:0000313" key="3">
    <source>
        <dbReference type="Proteomes" id="UP000564806"/>
    </source>
</evidence>
<feature type="transmembrane region" description="Helical" evidence="1">
    <location>
        <begin position="7"/>
        <end position="27"/>
    </location>
</feature>
<organism evidence="2 3">
    <name type="scientific">Paenibacillus agri</name>
    <dbReference type="NCBI Taxonomy" id="2744309"/>
    <lineage>
        <taxon>Bacteria</taxon>
        <taxon>Bacillati</taxon>
        <taxon>Bacillota</taxon>
        <taxon>Bacilli</taxon>
        <taxon>Bacillales</taxon>
        <taxon>Paenibacillaceae</taxon>
        <taxon>Paenibacillus</taxon>
    </lineage>
</organism>
<feature type="transmembrane region" description="Helical" evidence="1">
    <location>
        <begin position="64"/>
        <end position="85"/>
    </location>
</feature>
<proteinExistence type="predicted"/>
<evidence type="ECO:0000256" key="1">
    <source>
        <dbReference type="SAM" id="Phobius"/>
    </source>
</evidence>
<dbReference type="PANTHER" id="PTHR34094">
    <property type="match status" value="1"/>
</dbReference>
<keyword evidence="1" id="KW-1133">Transmembrane helix</keyword>
<evidence type="ECO:0000313" key="2">
    <source>
        <dbReference type="EMBL" id="NUU60630.1"/>
    </source>
</evidence>
<dbReference type="EMBL" id="JABWCS010000202">
    <property type="protein sequence ID" value="NUU60630.1"/>
    <property type="molecule type" value="Genomic_DNA"/>
</dbReference>
<name>A0A850ELG9_9BACL</name>
<dbReference type="RefSeq" id="WP_175371205.1">
    <property type="nucleotide sequence ID" value="NZ_JABWCS010000202.1"/>
</dbReference>
<dbReference type="PANTHER" id="PTHR34094:SF1">
    <property type="entry name" value="PROTEIN FAM185A"/>
    <property type="match status" value="1"/>
</dbReference>
<gene>
    <name evidence="2" type="ORF">HPT30_09775</name>
</gene>
<dbReference type="AlphaFoldDB" id="A0A850ELG9"/>
<sequence>MSRWKIGSFTAAIGCIAVGAIIALAQYGMLSYAALGFLWPALLILFGLEMLLRLFIRSDAKSGVSGWAIVLIILLVVASGGQSLYAGGSLGGLFGNNQLVAMSGTAEAGSEVKAVRIELPNGKVTVRGEAEKAEVQYEGSLLLPGDSESEAKSNLDKKWEIITQGDTLVLRLAGNNNWLSNIQFGFYSKGPYLNVNVPQNLSVEVITSDGSIEAFGLQSGLTVNTSNGAMNLHDIAGGLTAHSSNGSITVKNIQGEVDLASSNGSMTLDKVDGALTAKSSNGKITVNSGVTGDWRLTTSNGSVVMGIPEATDATISADTSNSSLKGNVNWERSSDTSGTAKVGKGTYKVTISTSNGGITADTTE</sequence>
<dbReference type="Proteomes" id="UP000564806">
    <property type="component" value="Unassembled WGS sequence"/>
</dbReference>